<evidence type="ECO:0008006" key="3">
    <source>
        <dbReference type="Google" id="ProtNLM"/>
    </source>
</evidence>
<evidence type="ECO:0000313" key="1">
    <source>
        <dbReference type="EMBL" id="KAH0781152.1"/>
    </source>
</evidence>
<comment type="caution">
    <text evidence="1">The sequence shown here is derived from an EMBL/GenBank/DDBJ whole genome shotgun (WGS) entry which is preliminary data.</text>
</comment>
<protein>
    <recommendedName>
        <fullName evidence="3">Transmembrane protein</fullName>
    </recommendedName>
</protein>
<reference evidence="1 2" key="1">
    <citation type="journal article" date="2021" name="bioRxiv">
        <title>Chromosome-scale and haplotype-resolved genome assembly of a tetraploid potato cultivar.</title>
        <authorList>
            <person name="Sun H."/>
            <person name="Jiao W.-B."/>
            <person name="Krause K."/>
            <person name="Campoy J.A."/>
            <person name="Goel M."/>
            <person name="Folz-Donahue K."/>
            <person name="Kukat C."/>
            <person name="Huettel B."/>
            <person name="Schneeberger K."/>
        </authorList>
    </citation>
    <scope>NUCLEOTIDE SEQUENCE [LARGE SCALE GENOMIC DNA]</scope>
    <source>
        <strain evidence="1">SolTubOtavaFocal</strain>
        <tissue evidence="1">Leaves</tissue>
    </source>
</reference>
<dbReference type="EMBL" id="JAIVGD010000001">
    <property type="protein sequence ID" value="KAH0781152.1"/>
    <property type="molecule type" value="Genomic_DNA"/>
</dbReference>
<name>A0ABQ7WK68_SOLTU</name>
<keyword evidence="2" id="KW-1185">Reference proteome</keyword>
<sequence>MGGNGSSLLVLVCSGSSKLEAPRRSGIVEVGIVVCWWFWLELMEVGGVDFVRWLLIELVGRKLLEKKLFGTKFFNYGRGTSMMWQTRVV</sequence>
<evidence type="ECO:0000313" key="2">
    <source>
        <dbReference type="Proteomes" id="UP000826656"/>
    </source>
</evidence>
<dbReference type="Proteomes" id="UP000826656">
    <property type="component" value="Unassembled WGS sequence"/>
</dbReference>
<proteinExistence type="predicted"/>
<gene>
    <name evidence="1" type="ORF">KY290_000750</name>
</gene>
<organism evidence="1 2">
    <name type="scientific">Solanum tuberosum</name>
    <name type="common">Potato</name>
    <dbReference type="NCBI Taxonomy" id="4113"/>
    <lineage>
        <taxon>Eukaryota</taxon>
        <taxon>Viridiplantae</taxon>
        <taxon>Streptophyta</taxon>
        <taxon>Embryophyta</taxon>
        <taxon>Tracheophyta</taxon>
        <taxon>Spermatophyta</taxon>
        <taxon>Magnoliopsida</taxon>
        <taxon>eudicotyledons</taxon>
        <taxon>Gunneridae</taxon>
        <taxon>Pentapetalae</taxon>
        <taxon>asterids</taxon>
        <taxon>lamiids</taxon>
        <taxon>Solanales</taxon>
        <taxon>Solanaceae</taxon>
        <taxon>Solanoideae</taxon>
        <taxon>Solaneae</taxon>
        <taxon>Solanum</taxon>
    </lineage>
</organism>
<accession>A0ABQ7WK68</accession>